<dbReference type="InterPro" id="IPR001304">
    <property type="entry name" value="C-type_lectin-like"/>
</dbReference>
<dbReference type="GO" id="GO:0030246">
    <property type="term" value="F:carbohydrate binding"/>
    <property type="evidence" value="ECO:0007669"/>
    <property type="project" value="UniProtKB-KW"/>
</dbReference>
<dbReference type="OrthoDB" id="6108164at2759"/>
<dbReference type="Gene3D" id="3.10.100.10">
    <property type="entry name" value="Mannose-Binding Protein A, subunit A"/>
    <property type="match status" value="1"/>
</dbReference>
<dbReference type="OMA" id="CHYICER"/>
<dbReference type="RefSeq" id="XP_038051001.1">
    <property type="nucleotide sequence ID" value="XM_038195073.1"/>
</dbReference>
<reference evidence="7" key="1">
    <citation type="submission" date="2022-11" db="UniProtKB">
        <authorList>
            <consortium name="EnsemblMetazoa"/>
        </authorList>
    </citation>
    <scope>IDENTIFICATION</scope>
</reference>
<comment type="subcellular location">
    <subcellularLocation>
        <location evidence="1">Secreted</location>
    </subcellularLocation>
</comment>
<keyword evidence="4" id="KW-0430">Lectin</keyword>
<name>A0A913ZIW6_PATMI</name>
<dbReference type="CDD" id="cd00037">
    <property type="entry name" value="CLECT"/>
    <property type="match status" value="1"/>
</dbReference>
<keyword evidence="5" id="KW-1015">Disulfide bond</keyword>
<evidence type="ECO:0000256" key="2">
    <source>
        <dbReference type="ARBA" id="ARBA00022525"/>
    </source>
</evidence>
<evidence type="ECO:0000256" key="1">
    <source>
        <dbReference type="ARBA" id="ARBA00004613"/>
    </source>
</evidence>
<dbReference type="GeneID" id="119724145"/>
<dbReference type="EnsemblMetazoa" id="XM_038195073.1">
    <property type="protein sequence ID" value="XP_038051001.1"/>
    <property type="gene ID" value="LOC119724145"/>
</dbReference>
<dbReference type="GO" id="GO:0008083">
    <property type="term" value="F:growth factor activity"/>
    <property type="evidence" value="ECO:0007669"/>
    <property type="project" value="TreeGrafter"/>
</dbReference>
<proteinExistence type="predicted"/>
<dbReference type="SUPFAM" id="SSF56436">
    <property type="entry name" value="C-type lectin-like"/>
    <property type="match status" value="1"/>
</dbReference>
<evidence type="ECO:0000256" key="5">
    <source>
        <dbReference type="ARBA" id="ARBA00023157"/>
    </source>
</evidence>
<dbReference type="InterPro" id="IPR018378">
    <property type="entry name" value="C-type_lectin_CS"/>
</dbReference>
<keyword evidence="3" id="KW-0732">Signal</keyword>
<evidence type="ECO:0000259" key="6">
    <source>
        <dbReference type="PROSITE" id="PS50041"/>
    </source>
</evidence>
<dbReference type="InterPro" id="IPR016186">
    <property type="entry name" value="C-type_lectin-like/link_sf"/>
</dbReference>
<dbReference type="InterPro" id="IPR016187">
    <property type="entry name" value="CTDL_fold"/>
</dbReference>
<evidence type="ECO:0000313" key="8">
    <source>
        <dbReference type="Proteomes" id="UP000887568"/>
    </source>
</evidence>
<dbReference type="PROSITE" id="PS50041">
    <property type="entry name" value="C_TYPE_LECTIN_2"/>
    <property type="match status" value="1"/>
</dbReference>
<keyword evidence="8" id="KW-1185">Reference proteome</keyword>
<dbReference type="PANTHER" id="PTHR22799">
    <property type="entry name" value="TETRANECTIN-RELATED"/>
    <property type="match status" value="1"/>
</dbReference>
<organism evidence="7 8">
    <name type="scientific">Patiria miniata</name>
    <name type="common">Bat star</name>
    <name type="synonym">Asterina miniata</name>
    <dbReference type="NCBI Taxonomy" id="46514"/>
    <lineage>
        <taxon>Eukaryota</taxon>
        <taxon>Metazoa</taxon>
        <taxon>Echinodermata</taxon>
        <taxon>Eleutherozoa</taxon>
        <taxon>Asterozoa</taxon>
        <taxon>Asteroidea</taxon>
        <taxon>Valvatacea</taxon>
        <taxon>Valvatida</taxon>
        <taxon>Asterinidae</taxon>
        <taxon>Patiria</taxon>
    </lineage>
</organism>
<dbReference type="SMART" id="SM00034">
    <property type="entry name" value="CLECT"/>
    <property type="match status" value="1"/>
</dbReference>
<dbReference type="Proteomes" id="UP000887568">
    <property type="component" value="Unplaced"/>
</dbReference>
<dbReference type="InterPro" id="IPR051663">
    <property type="entry name" value="CLec_Tetranectin-domain"/>
</dbReference>
<accession>A0A913ZIW6</accession>
<dbReference type="GO" id="GO:0005615">
    <property type="term" value="C:extracellular space"/>
    <property type="evidence" value="ECO:0007669"/>
    <property type="project" value="TreeGrafter"/>
</dbReference>
<dbReference type="PANTHER" id="PTHR22799:SF1">
    <property type="entry name" value="C-TYPE LECTIN DOMAIN FAMILY 11 MEMBER A"/>
    <property type="match status" value="1"/>
</dbReference>
<sequence length="156" mass="17289">MARKVHLRIWNSAAFLKRTWDDGAAYCDRLGGELLVIETSEENEFIYGILKNQTKTWAWLGCSDRSTEGTWLCYAAASDLPFENWATGQPNNANGNDHCLAFHNTDGMWSDSKCDAQLVHTVCETTSIQEDEGVTPSSSATPMACYTLGSDGRLRV</sequence>
<evidence type="ECO:0000256" key="3">
    <source>
        <dbReference type="ARBA" id="ARBA00022729"/>
    </source>
</evidence>
<dbReference type="PROSITE" id="PS00615">
    <property type="entry name" value="C_TYPE_LECTIN_1"/>
    <property type="match status" value="1"/>
</dbReference>
<evidence type="ECO:0000256" key="4">
    <source>
        <dbReference type="ARBA" id="ARBA00022734"/>
    </source>
</evidence>
<dbReference type="AlphaFoldDB" id="A0A913ZIW6"/>
<evidence type="ECO:0000313" key="7">
    <source>
        <dbReference type="EnsemblMetazoa" id="XP_038051001.1"/>
    </source>
</evidence>
<feature type="domain" description="C-type lectin" evidence="6">
    <location>
        <begin position="17"/>
        <end position="115"/>
    </location>
</feature>
<protein>
    <recommendedName>
        <fullName evidence="6">C-type lectin domain-containing protein</fullName>
    </recommendedName>
</protein>
<dbReference type="Pfam" id="PF00059">
    <property type="entry name" value="Lectin_C"/>
    <property type="match status" value="1"/>
</dbReference>
<keyword evidence="2" id="KW-0964">Secreted</keyword>